<dbReference type="AlphaFoldDB" id="A0A4Y2I924"/>
<organism evidence="1 2">
    <name type="scientific">Araneus ventricosus</name>
    <name type="common">Orbweaver spider</name>
    <name type="synonym">Epeira ventricosa</name>
    <dbReference type="NCBI Taxonomy" id="182803"/>
    <lineage>
        <taxon>Eukaryota</taxon>
        <taxon>Metazoa</taxon>
        <taxon>Ecdysozoa</taxon>
        <taxon>Arthropoda</taxon>
        <taxon>Chelicerata</taxon>
        <taxon>Arachnida</taxon>
        <taxon>Araneae</taxon>
        <taxon>Araneomorphae</taxon>
        <taxon>Entelegynae</taxon>
        <taxon>Araneoidea</taxon>
        <taxon>Araneidae</taxon>
        <taxon>Araneus</taxon>
    </lineage>
</organism>
<accession>A0A4Y2I924</accession>
<name>A0A4Y2I924_ARAVE</name>
<evidence type="ECO:0000313" key="1">
    <source>
        <dbReference type="EMBL" id="GBM73912.1"/>
    </source>
</evidence>
<sequence length="139" mass="15510">MALDDSLMADLDTFWGHKWRKELATSALQFFTECCVSKEKYLRKVSISIVFKHFILEGIGGRGGLVKARRPPVEVVRNLGEGLPVQVSSMSSDSGSRLRGKSKITLVLLQKRDVNISKLNLKELSSDSHKLDGVEHDRA</sequence>
<gene>
    <name evidence="1" type="ORF">AVEN_61527_1</name>
</gene>
<protein>
    <submittedName>
        <fullName evidence="1">Uncharacterized protein</fullName>
    </submittedName>
</protein>
<comment type="caution">
    <text evidence="1">The sequence shown here is derived from an EMBL/GenBank/DDBJ whole genome shotgun (WGS) entry which is preliminary data.</text>
</comment>
<dbReference type="EMBL" id="BGPR01002465">
    <property type="protein sequence ID" value="GBM73912.1"/>
    <property type="molecule type" value="Genomic_DNA"/>
</dbReference>
<keyword evidence="2" id="KW-1185">Reference proteome</keyword>
<dbReference type="Proteomes" id="UP000499080">
    <property type="component" value="Unassembled WGS sequence"/>
</dbReference>
<proteinExistence type="predicted"/>
<reference evidence="1 2" key="1">
    <citation type="journal article" date="2019" name="Sci. Rep.">
        <title>Orb-weaving spider Araneus ventricosus genome elucidates the spidroin gene catalogue.</title>
        <authorList>
            <person name="Kono N."/>
            <person name="Nakamura H."/>
            <person name="Ohtoshi R."/>
            <person name="Moran D.A.P."/>
            <person name="Shinohara A."/>
            <person name="Yoshida Y."/>
            <person name="Fujiwara M."/>
            <person name="Mori M."/>
            <person name="Tomita M."/>
            <person name="Arakawa K."/>
        </authorList>
    </citation>
    <scope>NUCLEOTIDE SEQUENCE [LARGE SCALE GENOMIC DNA]</scope>
</reference>
<evidence type="ECO:0000313" key="2">
    <source>
        <dbReference type="Proteomes" id="UP000499080"/>
    </source>
</evidence>